<dbReference type="InterPro" id="IPR002563">
    <property type="entry name" value="Flavin_Rdtase-like_dom"/>
</dbReference>
<accession>A0A848FY45</accession>
<proteinExistence type="inferred from homology"/>
<evidence type="ECO:0000256" key="3">
    <source>
        <dbReference type="ARBA" id="ARBA00022643"/>
    </source>
</evidence>
<dbReference type="InterPro" id="IPR012349">
    <property type="entry name" value="Split_barrel_FMN-bd"/>
</dbReference>
<keyword evidence="7" id="KW-1185">Reference proteome</keyword>
<evidence type="ECO:0000313" key="7">
    <source>
        <dbReference type="Proteomes" id="UP000580043"/>
    </source>
</evidence>
<evidence type="ECO:0000256" key="1">
    <source>
        <dbReference type="ARBA" id="ARBA00001917"/>
    </source>
</evidence>
<keyword evidence="2" id="KW-0285">Flavoprotein</keyword>
<dbReference type="GO" id="GO:0016646">
    <property type="term" value="F:oxidoreductase activity, acting on the CH-NH group of donors, NAD or NADP as acceptor"/>
    <property type="evidence" value="ECO:0007669"/>
    <property type="project" value="UniProtKB-ARBA"/>
</dbReference>
<dbReference type="SMART" id="SM00903">
    <property type="entry name" value="Flavin_Reduct"/>
    <property type="match status" value="1"/>
</dbReference>
<evidence type="ECO:0000313" key="6">
    <source>
        <dbReference type="EMBL" id="NML24818.1"/>
    </source>
</evidence>
<comment type="similarity">
    <text evidence="4">Belongs to the flavoredoxin family.</text>
</comment>
<feature type="domain" description="Flavin reductase like" evidence="5">
    <location>
        <begin position="19"/>
        <end position="181"/>
    </location>
</feature>
<dbReference type="PANTHER" id="PTHR33798:SF5">
    <property type="entry name" value="FLAVIN REDUCTASE LIKE DOMAIN-CONTAINING PROTEIN"/>
    <property type="match status" value="1"/>
</dbReference>
<evidence type="ECO:0000256" key="2">
    <source>
        <dbReference type="ARBA" id="ARBA00022630"/>
    </source>
</evidence>
<dbReference type="EMBL" id="JABBGA010000002">
    <property type="protein sequence ID" value="NML24818.1"/>
    <property type="molecule type" value="Genomic_DNA"/>
</dbReference>
<dbReference type="Pfam" id="PF01613">
    <property type="entry name" value="Flavin_Reduct"/>
    <property type="match status" value="1"/>
</dbReference>
<organism evidence="6 7">
    <name type="scientific">Zoogloea dura</name>
    <dbReference type="NCBI Taxonomy" id="2728840"/>
    <lineage>
        <taxon>Bacteria</taxon>
        <taxon>Pseudomonadati</taxon>
        <taxon>Pseudomonadota</taxon>
        <taxon>Betaproteobacteria</taxon>
        <taxon>Rhodocyclales</taxon>
        <taxon>Zoogloeaceae</taxon>
        <taxon>Zoogloea</taxon>
    </lineage>
</organism>
<dbReference type="AlphaFoldDB" id="A0A848FY45"/>
<protein>
    <submittedName>
        <fullName evidence="6">Flavin reductase family protein</fullName>
    </submittedName>
</protein>
<dbReference type="GO" id="GO:0010181">
    <property type="term" value="F:FMN binding"/>
    <property type="evidence" value="ECO:0007669"/>
    <property type="project" value="InterPro"/>
</dbReference>
<keyword evidence="3" id="KW-0288">FMN</keyword>
<dbReference type="Gene3D" id="2.30.110.10">
    <property type="entry name" value="Electron Transport, Fmn-binding Protein, Chain A"/>
    <property type="match status" value="1"/>
</dbReference>
<evidence type="ECO:0000259" key="5">
    <source>
        <dbReference type="SMART" id="SM00903"/>
    </source>
</evidence>
<comment type="cofactor">
    <cofactor evidence="1">
        <name>FMN</name>
        <dbReference type="ChEBI" id="CHEBI:58210"/>
    </cofactor>
</comment>
<sequence>MNFDPKNLPPMEYYQLMIGAIIPRPIAWISTLSSDGITNLAPYSFFTVASVVPPVLAVTHVNPRDQRKEKDTLRNLRETGECVVNIVDQAHAEIMNATCANYPAEVSEFDALGVGQVPSHRVRPPSVAGVPARFECTLRDILSIGGGPQGGHLMLLDVIHIDIRDDTLENGLLLPERVNAVGKLGADDYSTIHERFAYARPVIK</sequence>
<comment type="caution">
    <text evidence="6">The sequence shown here is derived from an EMBL/GenBank/DDBJ whole genome shotgun (WGS) entry which is preliminary data.</text>
</comment>
<dbReference type="PANTHER" id="PTHR33798">
    <property type="entry name" value="FLAVOPROTEIN OXYGENASE"/>
    <property type="match status" value="1"/>
</dbReference>
<reference evidence="6 7" key="1">
    <citation type="submission" date="2020-04" db="EMBL/GenBank/DDBJ databases">
        <title>Zoogloea sp. G-4-1-14 isolated from soil.</title>
        <authorList>
            <person name="Dahal R.H."/>
        </authorList>
    </citation>
    <scope>NUCLEOTIDE SEQUENCE [LARGE SCALE GENOMIC DNA]</scope>
    <source>
        <strain evidence="6 7">G-4-1-14</strain>
    </source>
</reference>
<dbReference type="Proteomes" id="UP000580043">
    <property type="component" value="Unassembled WGS sequence"/>
</dbReference>
<dbReference type="RefSeq" id="WP_169144463.1">
    <property type="nucleotide sequence ID" value="NZ_JABBGA010000002.1"/>
</dbReference>
<name>A0A848FY45_9RHOO</name>
<gene>
    <name evidence="6" type="ORF">HHL15_03650</name>
</gene>
<dbReference type="SUPFAM" id="SSF50475">
    <property type="entry name" value="FMN-binding split barrel"/>
    <property type="match status" value="1"/>
</dbReference>
<evidence type="ECO:0000256" key="4">
    <source>
        <dbReference type="ARBA" id="ARBA00038054"/>
    </source>
</evidence>